<gene>
    <name evidence="1" type="ORF">MENTE1834_LOCUS7651</name>
</gene>
<proteinExistence type="predicted"/>
<evidence type="ECO:0000313" key="2">
    <source>
        <dbReference type="Proteomes" id="UP001497535"/>
    </source>
</evidence>
<dbReference type="EMBL" id="CAVMJV010000005">
    <property type="protein sequence ID" value="CAK5031856.1"/>
    <property type="molecule type" value="Genomic_DNA"/>
</dbReference>
<comment type="caution">
    <text evidence="1">The sequence shown here is derived from an EMBL/GenBank/DDBJ whole genome shotgun (WGS) entry which is preliminary data.</text>
</comment>
<name>A0ACB0Y603_MELEN</name>
<accession>A0ACB0Y603</accession>
<keyword evidence="2" id="KW-1185">Reference proteome</keyword>
<dbReference type="Proteomes" id="UP001497535">
    <property type="component" value="Unassembled WGS sequence"/>
</dbReference>
<evidence type="ECO:0000313" key="1">
    <source>
        <dbReference type="EMBL" id="CAK5031856.1"/>
    </source>
</evidence>
<sequence>MENWKRIFIILFIITILFISLKYWQSEFLNENSVLKEESKIEENLTNLNKTKCNKCPKSENLRIKFFEENSDKNKNYCEGENMAYPLLLNNKDCCEIKWGKKFNCDLLGILEKYKLTDRRHRIIENIPVSSAGVWLEPAK</sequence>
<protein>
    <submittedName>
        <fullName evidence="1">Uncharacterized protein</fullName>
    </submittedName>
</protein>
<reference evidence="1" key="1">
    <citation type="submission" date="2023-11" db="EMBL/GenBank/DDBJ databases">
        <authorList>
            <person name="Poullet M."/>
        </authorList>
    </citation>
    <scope>NUCLEOTIDE SEQUENCE</scope>
    <source>
        <strain evidence="1">E1834</strain>
    </source>
</reference>
<organism evidence="1 2">
    <name type="scientific">Meloidogyne enterolobii</name>
    <name type="common">Root-knot nematode worm</name>
    <name type="synonym">Meloidogyne mayaguensis</name>
    <dbReference type="NCBI Taxonomy" id="390850"/>
    <lineage>
        <taxon>Eukaryota</taxon>
        <taxon>Metazoa</taxon>
        <taxon>Ecdysozoa</taxon>
        <taxon>Nematoda</taxon>
        <taxon>Chromadorea</taxon>
        <taxon>Rhabditida</taxon>
        <taxon>Tylenchina</taxon>
        <taxon>Tylenchomorpha</taxon>
        <taxon>Tylenchoidea</taxon>
        <taxon>Meloidogynidae</taxon>
        <taxon>Meloidogyninae</taxon>
        <taxon>Meloidogyne</taxon>
    </lineage>
</organism>